<sequence>MTKPQLSHAQPQLPASDVEALAAFYKDKLGFTIDYLYGDPPFYALVSRDGAHLNLRKLSTSVINREAQHQEQLLSAAIPTLNVESLYEEFQKQAVEFFQPLKQQPWNAKDFIIKDPDGNLLCFASPT</sequence>
<evidence type="ECO:0000313" key="2">
    <source>
        <dbReference type="EMBL" id="QDU72256.1"/>
    </source>
</evidence>
<accession>A0A518BZ65</accession>
<evidence type="ECO:0000313" key="3">
    <source>
        <dbReference type="Proteomes" id="UP000320386"/>
    </source>
</evidence>
<dbReference type="InterPro" id="IPR037523">
    <property type="entry name" value="VOC_core"/>
</dbReference>
<dbReference type="InterPro" id="IPR004360">
    <property type="entry name" value="Glyas_Fos-R_dOase_dom"/>
</dbReference>
<dbReference type="PROSITE" id="PS51819">
    <property type="entry name" value="VOC"/>
    <property type="match status" value="1"/>
</dbReference>
<dbReference type="Gene3D" id="3.10.180.10">
    <property type="entry name" value="2,3-Dihydroxybiphenyl 1,2-Dioxygenase, domain 1"/>
    <property type="match status" value="1"/>
</dbReference>
<keyword evidence="3" id="KW-1185">Reference proteome</keyword>
<dbReference type="InterPro" id="IPR029068">
    <property type="entry name" value="Glyas_Bleomycin-R_OHBP_Dase"/>
</dbReference>
<dbReference type="RefSeq" id="WP_145446426.1">
    <property type="nucleotide sequence ID" value="NZ_CP036280.1"/>
</dbReference>
<protein>
    <submittedName>
        <fullName evidence="2">Bleomycin resistance protein</fullName>
    </submittedName>
</protein>
<proteinExistence type="predicted"/>
<feature type="domain" description="VOC" evidence="1">
    <location>
        <begin position="5"/>
        <end position="126"/>
    </location>
</feature>
<organism evidence="2 3">
    <name type="scientific">Mucisphaera calidilacus</name>
    <dbReference type="NCBI Taxonomy" id="2527982"/>
    <lineage>
        <taxon>Bacteria</taxon>
        <taxon>Pseudomonadati</taxon>
        <taxon>Planctomycetota</taxon>
        <taxon>Phycisphaerae</taxon>
        <taxon>Phycisphaerales</taxon>
        <taxon>Phycisphaeraceae</taxon>
        <taxon>Mucisphaera</taxon>
    </lineage>
</organism>
<evidence type="ECO:0000259" key="1">
    <source>
        <dbReference type="PROSITE" id="PS51819"/>
    </source>
</evidence>
<dbReference type="AlphaFoldDB" id="A0A518BZ65"/>
<gene>
    <name evidence="2" type="primary">ble</name>
    <name evidence="2" type="ORF">Pan265_21200</name>
</gene>
<dbReference type="SUPFAM" id="SSF54593">
    <property type="entry name" value="Glyoxalase/Bleomycin resistance protein/Dihydroxybiphenyl dioxygenase"/>
    <property type="match status" value="1"/>
</dbReference>
<reference evidence="2 3" key="1">
    <citation type="submission" date="2019-02" db="EMBL/GenBank/DDBJ databases">
        <title>Deep-cultivation of Planctomycetes and their phenomic and genomic characterization uncovers novel biology.</title>
        <authorList>
            <person name="Wiegand S."/>
            <person name="Jogler M."/>
            <person name="Boedeker C."/>
            <person name="Pinto D."/>
            <person name="Vollmers J."/>
            <person name="Rivas-Marin E."/>
            <person name="Kohn T."/>
            <person name="Peeters S.H."/>
            <person name="Heuer A."/>
            <person name="Rast P."/>
            <person name="Oberbeckmann S."/>
            <person name="Bunk B."/>
            <person name="Jeske O."/>
            <person name="Meyerdierks A."/>
            <person name="Storesund J.E."/>
            <person name="Kallscheuer N."/>
            <person name="Luecker S."/>
            <person name="Lage O.M."/>
            <person name="Pohl T."/>
            <person name="Merkel B.J."/>
            <person name="Hornburger P."/>
            <person name="Mueller R.-W."/>
            <person name="Bruemmer F."/>
            <person name="Labrenz M."/>
            <person name="Spormann A.M."/>
            <person name="Op den Camp H."/>
            <person name="Overmann J."/>
            <person name="Amann R."/>
            <person name="Jetten M.S.M."/>
            <person name="Mascher T."/>
            <person name="Medema M.H."/>
            <person name="Devos D.P."/>
            <person name="Kaster A.-K."/>
            <person name="Ovreas L."/>
            <person name="Rohde M."/>
            <person name="Galperin M.Y."/>
            <person name="Jogler C."/>
        </authorList>
    </citation>
    <scope>NUCLEOTIDE SEQUENCE [LARGE SCALE GENOMIC DNA]</scope>
    <source>
        <strain evidence="2 3">Pan265</strain>
    </source>
</reference>
<dbReference type="EMBL" id="CP036280">
    <property type="protein sequence ID" value="QDU72256.1"/>
    <property type="molecule type" value="Genomic_DNA"/>
</dbReference>
<name>A0A518BZ65_9BACT</name>
<dbReference type="Proteomes" id="UP000320386">
    <property type="component" value="Chromosome"/>
</dbReference>
<dbReference type="OrthoDB" id="214074at2"/>
<dbReference type="Pfam" id="PF00903">
    <property type="entry name" value="Glyoxalase"/>
    <property type="match status" value="1"/>
</dbReference>
<dbReference type="KEGG" id="mcad:Pan265_21200"/>